<dbReference type="GO" id="GO:0005524">
    <property type="term" value="F:ATP binding"/>
    <property type="evidence" value="ECO:0007669"/>
    <property type="project" value="UniProtKB-KW"/>
</dbReference>
<evidence type="ECO:0000256" key="4">
    <source>
        <dbReference type="ARBA" id="ARBA00022516"/>
    </source>
</evidence>
<keyword evidence="11" id="KW-0443">Lipid metabolism</keyword>
<dbReference type="CDD" id="cd06100">
    <property type="entry name" value="CCL_ACL-C"/>
    <property type="match status" value="1"/>
</dbReference>
<dbReference type="SUPFAM" id="SSF51735">
    <property type="entry name" value="NAD(P)-binding Rossmann-fold domains"/>
    <property type="match status" value="1"/>
</dbReference>
<dbReference type="Pfam" id="PF02629">
    <property type="entry name" value="CoA_binding"/>
    <property type="match status" value="1"/>
</dbReference>
<evidence type="ECO:0000256" key="12">
    <source>
        <dbReference type="ARBA" id="ARBA00047593"/>
    </source>
</evidence>
<dbReference type="InterPro" id="IPR017866">
    <property type="entry name" value="Succ-CoA_synthase_bsu_CS"/>
</dbReference>
<dbReference type="GO" id="GO:0006633">
    <property type="term" value="P:fatty acid biosynthetic process"/>
    <property type="evidence" value="ECO:0007669"/>
    <property type="project" value="TreeGrafter"/>
</dbReference>
<dbReference type="Pfam" id="PF00549">
    <property type="entry name" value="Ligase_CoA"/>
    <property type="match status" value="1"/>
</dbReference>
<evidence type="ECO:0000256" key="3">
    <source>
        <dbReference type="ARBA" id="ARBA00022490"/>
    </source>
</evidence>
<comment type="subcellular location">
    <subcellularLocation>
        <location evidence="1">Cytoplasm</location>
    </subcellularLocation>
</comment>
<comment type="subunit">
    <text evidence="15">Composed of two subunits.</text>
</comment>
<evidence type="ECO:0000256" key="15">
    <source>
        <dbReference type="ARBA" id="ARBA00062455"/>
    </source>
</evidence>
<evidence type="ECO:0000256" key="1">
    <source>
        <dbReference type="ARBA" id="ARBA00004496"/>
    </source>
</evidence>
<dbReference type="GeneID" id="39581784"/>
<evidence type="ECO:0000313" key="20">
    <source>
        <dbReference type="Proteomes" id="UP000272025"/>
    </source>
</evidence>
<sequence length="660" mass="72013">MSTSVNGANATTSGLSANDKIQRFGAPSRPLSPLPSHTLFSDKTRCFVYGLQPRAVQGMLDFDFICKRKTPSVAGIIYTFGGQFVSKMYWGTSETLLPVYQEVPKAMAKHPDVDVVVNFASSRSVYQSTMDLMEYPQIKTIAIIAEGVPERRAREIAHKAKKKGVTIIGPATVGGIKPGCFKIGNTGGMMDNIVASKLYRKGSVGYVSKSGGMSNELNNIIANNTDGVYEGVAIGGDRYPGTTFIDHLLRYQADPECKILVLLGEVGGVEEYKVIEAVKQGIITKPIVAWAIGTCASMFKTEVQFGHAGAFANSTLETAKTKNDKMKEAGFYVPDTFEDMPKVLKVVYDKLVQDGTIKPQPEPVVPKIPIDYSWAQELGLIRKPAAFISTISDDRGQELLYAGMPISDVFREDIGIGGVMSLLWFRRRLPEYASKFLEMVLMLTADHGPAVSGAMNTIITTRAGKDLISSLVAGLLTIGSRFGGALDGAAEEFTKAFDKGLSPREFVDIMRKQNKLIPGIGHRVKSRNNPDLRVELVKEYVKAKFPSTKLLDYALAVETVTTSKKDNLILNVDGCIAVCFVDLLRNCGAFSAEEAEDYLKMGVLNGLFVLGRSIGLIAHYLDQKRLRTGLYRHPWDDITYILPQVGGGPPGAEGRVEVQM</sequence>
<dbReference type="PROSITE" id="PS01217">
    <property type="entry name" value="SUCCINYL_COA_LIG_3"/>
    <property type="match status" value="1"/>
</dbReference>
<dbReference type="SMART" id="SM00881">
    <property type="entry name" value="CoA_binding"/>
    <property type="match status" value="1"/>
</dbReference>
<evidence type="ECO:0000256" key="5">
    <source>
        <dbReference type="ARBA" id="ARBA00022553"/>
    </source>
</evidence>
<dbReference type="FunFam" id="3.40.50.261:FF:000003">
    <property type="entry name" value="ATP-citrate synthase subunit"/>
    <property type="match status" value="1"/>
</dbReference>
<dbReference type="InterPro" id="IPR003781">
    <property type="entry name" value="CoA-bd"/>
</dbReference>
<dbReference type="PANTHER" id="PTHR23118:SF42">
    <property type="entry name" value="ATP-CITRATE SYNTHASE"/>
    <property type="match status" value="1"/>
</dbReference>
<protein>
    <recommendedName>
        <fullName evidence="2">ATP citrate synthase</fullName>
        <ecNumber evidence="2">2.3.3.8</ecNumber>
    </recommendedName>
    <alternativeName>
        <fullName evidence="16">ATP-citrate (pro-S-)-lyase 1</fullName>
    </alternativeName>
    <alternativeName>
        <fullName evidence="17">Citrate cleavage enzyme subunit 1</fullName>
    </alternativeName>
</protein>
<feature type="domain" description="CoA-binding" evidence="18">
    <location>
        <begin position="39"/>
        <end position="148"/>
    </location>
</feature>
<dbReference type="InterPro" id="IPR016102">
    <property type="entry name" value="Succinyl-CoA_synth-like"/>
</dbReference>
<dbReference type="RefSeq" id="XP_028470254.1">
    <property type="nucleotide sequence ID" value="XM_028613306.1"/>
</dbReference>
<gene>
    <name evidence="19" type="ORF">SODALDRAFT_347434</name>
</gene>
<dbReference type="SUPFAM" id="SSF48256">
    <property type="entry name" value="Citrate synthase"/>
    <property type="match status" value="1"/>
</dbReference>
<keyword evidence="5" id="KW-0597">Phosphoprotein</keyword>
<dbReference type="Gene3D" id="3.40.50.261">
    <property type="entry name" value="Succinyl-CoA synthetase domains"/>
    <property type="match status" value="1"/>
</dbReference>
<reference evidence="19 20" key="1">
    <citation type="journal article" date="2018" name="Mol. Ecol.">
        <title>The obligate alkalophilic soda-lake fungus Sodiomyces alkalinus has shifted to a protein diet.</title>
        <authorList>
            <person name="Grum-Grzhimaylo A.A."/>
            <person name="Falkoski D.L."/>
            <person name="van den Heuvel J."/>
            <person name="Valero-Jimenez C.A."/>
            <person name="Min B."/>
            <person name="Choi I.G."/>
            <person name="Lipzen A."/>
            <person name="Daum C.G."/>
            <person name="Aanen D.K."/>
            <person name="Tsang A."/>
            <person name="Henrissat B."/>
            <person name="Bilanenko E.N."/>
            <person name="de Vries R.P."/>
            <person name="van Kan J.A.L."/>
            <person name="Grigoriev I.V."/>
            <person name="Debets A.J.M."/>
        </authorList>
    </citation>
    <scope>NUCLEOTIDE SEQUENCE [LARGE SCALE GENOMIC DNA]</scope>
    <source>
        <strain evidence="19 20">F11</strain>
    </source>
</reference>
<dbReference type="GO" id="GO:0003878">
    <property type="term" value="F:ATP citrate synthase activity"/>
    <property type="evidence" value="ECO:0007669"/>
    <property type="project" value="UniProtKB-EC"/>
</dbReference>
<dbReference type="PROSITE" id="PS01216">
    <property type="entry name" value="SUCCINYL_COA_LIG_1"/>
    <property type="match status" value="1"/>
</dbReference>
<keyword evidence="8" id="KW-0547">Nucleotide-binding</keyword>
<comment type="catalytic activity">
    <reaction evidence="12">
        <text>oxaloacetate + acetyl-CoA + ADP + phosphate = citrate + ATP + CoA</text>
        <dbReference type="Rhea" id="RHEA:21160"/>
        <dbReference type="ChEBI" id="CHEBI:16452"/>
        <dbReference type="ChEBI" id="CHEBI:16947"/>
        <dbReference type="ChEBI" id="CHEBI:30616"/>
        <dbReference type="ChEBI" id="CHEBI:43474"/>
        <dbReference type="ChEBI" id="CHEBI:57287"/>
        <dbReference type="ChEBI" id="CHEBI:57288"/>
        <dbReference type="ChEBI" id="CHEBI:456216"/>
        <dbReference type="EC" id="2.3.3.8"/>
    </reaction>
</comment>
<organism evidence="19 20">
    <name type="scientific">Sodiomyces alkalinus (strain CBS 110278 / VKM F-3762 / F11)</name>
    <name type="common">Alkaliphilic filamentous fungus</name>
    <dbReference type="NCBI Taxonomy" id="1314773"/>
    <lineage>
        <taxon>Eukaryota</taxon>
        <taxon>Fungi</taxon>
        <taxon>Dikarya</taxon>
        <taxon>Ascomycota</taxon>
        <taxon>Pezizomycotina</taxon>
        <taxon>Sordariomycetes</taxon>
        <taxon>Hypocreomycetidae</taxon>
        <taxon>Glomerellales</taxon>
        <taxon>Plectosphaerellaceae</taxon>
        <taxon>Sodiomyces</taxon>
    </lineage>
</organism>
<dbReference type="PROSITE" id="PS00399">
    <property type="entry name" value="SUCCINYL_COA_LIG_2"/>
    <property type="match status" value="1"/>
</dbReference>
<evidence type="ECO:0000256" key="16">
    <source>
        <dbReference type="ARBA" id="ARBA00076189"/>
    </source>
</evidence>
<evidence type="ECO:0000256" key="17">
    <source>
        <dbReference type="ARBA" id="ARBA00083544"/>
    </source>
</evidence>
<name>A0A3N2Q717_SODAK</name>
<evidence type="ECO:0000256" key="7">
    <source>
        <dbReference type="ARBA" id="ARBA00022723"/>
    </source>
</evidence>
<dbReference type="Pfam" id="PF00285">
    <property type="entry name" value="Citrate_synt"/>
    <property type="match status" value="1"/>
</dbReference>
<dbReference type="InterPro" id="IPR033847">
    <property type="entry name" value="Citrt_syn/SCS-alpha_CS"/>
</dbReference>
<comment type="similarity">
    <text evidence="14">Belongs to the succinate/malate CoA ligase alpha subunit family.</text>
</comment>
<dbReference type="FunFam" id="3.40.50.720:FF:000024">
    <property type="entry name" value="Probable ATP-citrate synthase"/>
    <property type="match status" value="1"/>
</dbReference>
<dbReference type="Proteomes" id="UP000272025">
    <property type="component" value="Unassembled WGS sequence"/>
</dbReference>
<dbReference type="AlphaFoldDB" id="A0A3N2Q717"/>
<dbReference type="PANTHER" id="PTHR23118">
    <property type="entry name" value="ATP-CITRATE SYNTHASE"/>
    <property type="match status" value="1"/>
</dbReference>
<keyword evidence="9" id="KW-0067">ATP-binding</keyword>
<dbReference type="InterPro" id="IPR005811">
    <property type="entry name" value="SUCC_ACL_C"/>
</dbReference>
<evidence type="ECO:0000313" key="19">
    <source>
        <dbReference type="EMBL" id="ROT42448.1"/>
    </source>
</evidence>
<dbReference type="GO" id="GO:0005829">
    <property type="term" value="C:cytosol"/>
    <property type="evidence" value="ECO:0007669"/>
    <property type="project" value="TreeGrafter"/>
</dbReference>
<evidence type="ECO:0000256" key="2">
    <source>
        <dbReference type="ARBA" id="ARBA00012639"/>
    </source>
</evidence>
<evidence type="ECO:0000256" key="8">
    <source>
        <dbReference type="ARBA" id="ARBA00022741"/>
    </source>
</evidence>
<dbReference type="OrthoDB" id="3261737at2759"/>
<evidence type="ECO:0000256" key="14">
    <source>
        <dbReference type="ARBA" id="ARBA00060724"/>
    </source>
</evidence>
<proteinExistence type="inferred from homology"/>
<dbReference type="EC" id="2.3.3.8" evidence="2"/>
<dbReference type="PRINTS" id="PR01798">
    <property type="entry name" value="SCOASYNTHASE"/>
</dbReference>
<evidence type="ECO:0000256" key="10">
    <source>
        <dbReference type="ARBA" id="ARBA00022842"/>
    </source>
</evidence>
<dbReference type="GO" id="GO:0006085">
    <property type="term" value="P:acetyl-CoA biosynthetic process"/>
    <property type="evidence" value="ECO:0007669"/>
    <property type="project" value="TreeGrafter"/>
</dbReference>
<evidence type="ECO:0000259" key="18">
    <source>
        <dbReference type="SMART" id="SM00881"/>
    </source>
</evidence>
<keyword evidence="3" id="KW-0963">Cytoplasm</keyword>
<keyword evidence="10" id="KW-0460">Magnesium</keyword>
<comment type="function">
    <text evidence="13">Catalyzes the formation of cytosolic acetyl-CoA, which is mainly used for the biosynthesis of fatty acids and sterols.</text>
</comment>
<dbReference type="FunFam" id="1.10.230.10:FF:000005">
    <property type="entry name" value="ATP-citrate synthase subunit 1"/>
    <property type="match status" value="1"/>
</dbReference>
<dbReference type="Gene3D" id="1.10.230.10">
    <property type="entry name" value="Cytochrome P450-Terp, domain 2"/>
    <property type="match status" value="1"/>
</dbReference>
<keyword evidence="7" id="KW-0479">Metal-binding</keyword>
<dbReference type="InterPro" id="IPR036969">
    <property type="entry name" value="Citrate_synthase_sf"/>
</dbReference>
<evidence type="ECO:0000256" key="11">
    <source>
        <dbReference type="ARBA" id="ARBA00023098"/>
    </source>
</evidence>
<keyword evidence="4" id="KW-0444">Lipid biosynthesis</keyword>
<dbReference type="Gene3D" id="3.40.50.720">
    <property type="entry name" value="NAD(P)-binding Rossmann-like Domain"/>
    <property type="match status" value="1"/>
</dbReference>
<keyword evidence="6" id="KW-0808">Transferase</keyword>
<dbReference type="GO" id="GO:0046872">
    <property type="term" value="F:metal ion binding"/>
    <property type="evidence" value="ECO:0007669"/>
    <property type="project" value="UniProtKB-KW"/>
</dbReference>
<keyword evidence="20" id="KW-1185">Reference proteome</keyword>
<accession>A0A3N2Q717</accession>
<evidence type="ECO:0000256" key="9">
    <source>
        <dbReference type="ARBA" id="ARBA00022840"/>
    </source>
</evidence>
<evidence type="ECO:0000256" key="6">
    <source>
        <dbReference type="ARBA" id="ARBA00022679"/>
    </source>
</evidence>
<dbReference type="InterPro" id="IPR016143">
    <property type="entry name" value="Citrate_synth-like_sm_a-sub"/>
</dbReference>
<evidence type="ECO:0000256" key="13">
    <source>
        <dbReference type="ARBA" id="ARBA00054002"/>
    </source>
</evidence>
<dbReference type="InterPro" id="IPR017440">
    <property type="entry name" value="Cit_synth/succinyl-CoA_lig_AS"/>
</dbReference>
<dbReference type="STRING" id="1314773.A0A3N2Q717"/>
<dbReference type="EMBL" id="ML119051">
    <property type="protein sequence ID" value="ROT42448.1"/>
    <property type="molecule type" value="Genomic_DNA"/>
</dbReference>
<dbReference type="InterPro" id="IPR036291">
    <property type="entry name" value="NAD(P)-bd_dom_sf"/>
</dbReference>
<dbReference type="InterPro" id="IPR002020">
    <property type="entry name" value="Citrate_synthase"/>
</dbReference>